<comment type="function">
    <text evidence="6">Involved in transcription antitermination. Required for transcription of ribosomal RNA (rRNA) genes. Binds specifically to the boxA antiterminator sequence of the ribosomal RNA (rrn) operons.</text>
</comment>
<name>A0A1E3XDY9_9BACT</name>
<keyword evidence="5 6" id="KW-0804">Transcription</keyword>
<dbReference type="Proteomes" id="UP000094056">
    <property type="component" value="Unassembled WGS sequence"/>
</dbReference>
<evidence type="ECO:0000259" key="7">
    <source>
        <dbReference type="SMART" id="SM00481"/>
    </source>
</evidence>
<gene>
    <name evidence="6" type="primary">nusB</name>
    <name evidence="8" type="ORF">SCARUB_01077</name>
</gene>
<keyword evidence="2 6" id="KW-0889">Transcription antitermination</keyword>
<dbReference type="EMBL" id="MAYW01000019">
    <property type="protein sequence ID" value="ODS33818.1"/>
    <property type="molecule type" value="Genomic_DNA"/>
</dbReference>
<dbReference type="SUPFAM" id="SSF89550">
    <property type="entry name" value="PHP domain-like"/>
    <property type="match status" value="1"/>
</dbReference>
<sequence length="440" mass="49533">MRKRTHSREIALQALYQLEIRGDEVINEIDSFCNKQCKESDVSNFAIKLVKGCIQEKNEIDKKIISTSENWDLHRMPVIDRNILRLACYELLYMNDIPPKVSINEAIDLAKKYSTEKSGLFVNGVLDKVYSLYVKTNEEVKKITTSIENRVKLENEKRTGADLHIHTVCSDGTMSPEQVVEEASKLNLRTIAIADHDSVDAVEIAQTICNKRGINIIPAVELSSYYCPADIHILGYFIDIKNSALLGKLSELRFERIERIKKITKKLRSMGVNVEHQEVFDVAEEGSPGRLHVADVLCRKGYCNNIQESFQKYLSDNGPAYVPKVTLTLRDAIELIISSGGIPVFSHPGVTKKDALIPKMVEYGLQGIEVYYPTHLPEVRKRYIQLAKEYDLVITGGSDCHGERKPDIKLGSITIDDGLVDKIRERHDNAVGVLSCGSNV</sequence>
<dbReference type="CDD" id="cd07438">
    <property type="entry name" value="PHP_HisPPase_AMP"/>
    <property type="match status" value="1"/>
</dbReference>
<evidence type="ECO:0000256" key="1">
    <source>
        <dbReference type="ARBA" id="ARBA00005952"/>
    </source>
</evidence>
<evidence type="ECO:0000256" key="3">
    <source>
        <dbReference type="ARBA" id="ARBA00022884"/>
    </source>
</evidence>
<keyword evidence="8" id="KW-0808">Transferase</keyword>
<reference evidence="8 9" key="1">
    <citation type="submission" date="2016-07" db="EMBL/GenBank/DDBJ databases">
        <title>Draft genome of Scalindua rubra, obtained from a brine-seawater interface in the Red Sea, sheds light on salt adaptation in anammox bacteria.</title>
        <authorList>
            <person name="Speth D.R."/>
            <person name="Lagkouvardos I."/>
            <person name="Wang Y."/>
            <person name="Qian P.-Y."/>
            <person name="Dutilh B.E."/>
            <person name="Jetten M.S."/>
        </authorList>
    </citation>
    <scope>NUCLEOTIDE SEQUENCE [LARGE SCALE GENOMIC DNA]</scope>
    <source>
        <strain evidence="8">BSI-1</strain>
    </source>
</reference>
<dbReference type="CDD" id="cd00619">
    <property type="entry name" value="Terminator_NusB"/>
    <property type="match status" value="1"/>
</dbReference>
<dbReference type="SMART" id="SM00481">
    <property type="entry name" value="POLIIIAc"/>
    <property type="match status" value="1"/>
</dbReference>
<dbReference type="NCBIfam" id="TIGR01951">
    <property type="entry name" value="nusB"/>
    <property type="match status" value="1"/>
</dbReference>
<dbReference type="InterPro" id="IPR003141">
    <property type="entry name" value="Pol/His_phosphatase_N"/>
</dbReference>
<dbReference type="InterPro" id="IPR035926">
    <property type="entry name" value="NusB-like_sf"/>
</dbReference>
<feature type="domain" description="Polymerase/histidinol phosphatase N-terminal" evidence="7">
    <location>
        <begin position="161"/>
        <end position="226"/>
    </location>
</feature>
<accession>A0A1E3XDY9</accession>
<dbReference type="SUPFAM" id="SSF48013">
    <property type="entry name" value="NusB-like"/>
    <property type="match status" value="1"/>
</dbReference>
<dbReference type="PANTHER" id="PTHR42924:SF3">
    <property type="entry name" value="POLYMERASE_HISTIDINOL PHOSPHATASE N-TERMINAL DOMAIN-CONTAINING PROTEIN"/>
    <property type="match status" value="1"/>
</dbReference>
<comment type="caution">
    <text evidence="8">The sequence shown here is derived from an EMBL/GenBank/DDBJ whole genome shotgun (WGS) entry which is preliminary data.</text>
</comment>
<organism evidence="8 9">
    <name type="scientific">Candidatus Scalindua rubra</name>
    <dbReference type="NCBI Taxonomy" id="1872076"/>
    <lineage>
        <taxon>Bacteria</taxon>
        <taxon>Pseudomonadati</taxon>
        <taxon>Planctomycetota</taxon>
        <taxon>Candidatus Brocadiia</taxon>
        <taxon>Candidatus Brocadiales</taxon>
        <taxon>Candidatus Scalinduaceae</taxon>
        <taxon>Candidatus Scalindua</taxon>
    </lineage>
</organism>
<dbReference type="Pfam" id="PF01029">
    <property type="entry name" value="NusB"/>
    <property type="match status" value="1"/>
</dbReference>
<evidence type="ECO:0000313" key="8">
    <source>
        <dbReference type="EMBL" id="ODS33818.1"/>
    </source>
</evidence>
<dbReference type="GO" id="GO:0004534">
    <property type="term" value="F:5'-3' RNA exonuclease activity"/>
    <property type="evidence" value="ECO:0007669"/>
    <property type="project" value="TreeGrafter"/>
</dbReference>
<dbReference type="InterPro" id="IPR016195">
    <property type="entry name" value="Pol/histidinol_Pase-like"/>
</dbReference>
<evidence type="ECO:0000256" key="6">
    <source>
        <dbReference type="HAMAP-Rule" id="MF_00073"/>
    </source>
</evidence>
<dbReference type="GO" id="GO:0035312">
    <property type="term" value="F:5'-3' DNA exonuclease activity"/>
    <property type="evidence" value="ECO:0007669"/>
    <property type="project" value="TreeGrafter"/>
</dbReference>
<dbReference type="InterPro" id="IPR004013">
    <property type="entry name" value="PHP_dom"/>
</dbReference>
<dbReference type="Gene3D" id="1.10.940.10">
    <property type="entry name" value="NusB-like"/>
    <property type="match status" value="1"/>
</dbReference>
<evidence type="ECO:0000256" key="4">
    <source>
        <dbReference type="ARBA" id="ARBA00023015"/>
    </source>
</evidence>
<dbReference type="InterPro" id="IPR006027">
    <property type="entry name" value="NusB_RsmB_TIM44"/>
</dbReference>
<protein>
    <recommendedName>
        <fullName evidence="6">Transcription antitermination protein NusB</fullName>
    </recommendedName>
    <alternativeName>
        <fullName evidence="6">Antitermination factor NusB</fullName>
    </alternativeName>
</protein>
<dbReference type="InterPro" id="IPR011605">
    <property type="entry name" value="NusB_fam"/>
</dbReference>
<dbReference type="PATRIC" id="fig|1872076.5.peg.1240"/>
<dbReference type="GO" id="GO:0003723">
    <property type="term" value="F:RNA binding"/>
    <property type="evidence" value="ECO:0007669"/>
    <property type="project" value="UniProtKB-UniRule"/>
</dbReference>
<keyword evidence="3 6" id="KW-0694">RNA-binding</keyword>
<proteinExistence type="inferred from homology"/>
<evidence type="ECO:0000313" key="9">
    <source>
        <dbReference type="Proteomes" id="UP000094056"/>
    </source>
</evidence>
<dbReference type="AlphaFoldDB" id="A0A1E3XDY9"/>
<dbReference type="GO" id="GO:0031564">
    <property type="term" value="P:transcription antitermination"/>
    <property type="evidence" value="ECO:0007669"/>
    <property type="project" value="UniProtKB-KW"/>
</dbReference>
<dbReference type="PANTHER" id="PTHR42924">
    <property type="entry name" value="EXONUCLEASE"/>
    <property type="match status" value="1"/>
</dbReference>
<keyword evidence="4 6" id="KW-0805">Transcription regulation</keyword>
<dbReference type="InterPro" id="IPR052018">
    <property type="entry name" value="PHP_domain"/>
</dbReference>
<dbReference type="Gene3D" id="3.20.20.140">
    <property type="entry name" value="Metal-dependent hydrolases"/>
    <property type="match status" value="1"/>
</dbReference>
<dbReference type="Gene3D" id="1.10.150.650">
    <property type="match status" value="1"/>
</dbReference>
<dbReference type="HAMAP" id="MF_00073">
    <property type="entry name" value="NusB"/>
    <property type="match status" value="1"/>
</dbReference>
<evidence type="ECO:0000256" key="5">
    <source>
        <dbReference type="ARBA" id="ARBA00023163"/>
    </source>
</evidence>
<dbReference type="GO" id="GO:0006353">
    <property type="term" value="P:DNA-templated transcription termination"/>
    <property type="evidence" value="ECO:0007669"/>
    <property type="project" value="UniProtKB-UniRule"/>
</dbReference>
<evidence type="ECO:0000256" key="2">
    <source>
        <dbReference type="ARBA" id="ARBA00022814"/>
    </source>
</evidence>
<dbReference type="GO" id="GO:0016740">
    <property type="term" value="F:transferase activity"/>
    <property type="evidence" value="ECO:0007669"/>
    <property type="project" value="UniProtKB-KW"/>
</dbReference>
<dbReference type="Pfam" id="PF02811">
    <property type="entry name" value="PHP"/>
    <property type="match status" value="1"/>
</dbReference>
<comment type="similarity">
    <text evidence="1 6">Belongs to the NusB family.</text>
</comment>